<keyword evidence="3" id="KW-0479">Metal-binding</keyword>
<keyword evidence="4" id="KW-0408">Iron</keyword>
<dbReference type="Pfam" id="PF00384">
    <property type="entry name" value="Molybdopterin"/>
    <property type="match status" value="1"/>
</dbReference>
<dbReference type="InterPro" id="IPR017927">
    <property type="entry name" value="FAD-bd_FR_type"/>
</dbReference>
<dbReference type="SMART" id="SM00926">
    <property type="entry name" value="Molybdop_Fe4S4"/>
    <property type="match status" value="1"/>
</dbReference>
<sequence>MVAAGDEPSATRTVPGFCTLCKSRCGALFTVREDHIVKVEPDFSHPNGDALCPKGRAAPEVADHPARLSTPLRRTSPKGELPARWEPISWDEAVRVTREALNSLKNLHGANTIALQHTSPSGTALSDSMEWIDRLFRLIGSANILTSTENCNWHKDFTHTFTFGARTPPANWLDAKLGILWGHNPAKTWLAQASLISRARSRGMKLVVIDPRRSTSALDADLWLRVKPGADAALALCAVRELIETGRYDKEFIGRWSNAPFLIDDRTGCFLRPSAGSAQFVVWNSRHGRPEATSTECADPNWTDWSLRYRGTVETPSGPVQASTALNHLWTAAAPWDYGTTSTHTGIPISELRNFIDLLTEAMPAIGYHAWTGIAQHANATQTERAIACLYALLGGFDRRGGNVQLPVLPARSTAVSTPLKNIATGAGGQRHPLGGSQIGYITGADFQDAVLDENPYPIRALLSFGANPILTQPDSKRTAKALSKLEFYVHVDLFHNPSNEYADVLLPSSSLYENDSVRLGWELTVEGAERLQYRPQLVSRRGDTRSDAEIAFLLARALGYHDDEYFALDLDAARDRVLEPLGITLAELKEKLVAKIPLHASYEKYRTHGFNTPSRRAELYSERLHEAGQDAVPHFAAAPAAANGLPYLLSCVKNGYYCHSQHRAINSLRKRAPHPNVYVSERVAARHQLSPGMAAEIHTSAGAVTMTVEVDPSLADDVLIAEFGWWEGNPDLGLPALDALSASGSNYNTMITTAVADPVSGSIPFRSIPCTIGPAASLTTWAGKRLFTVTGRRMQTSDITTVTLSPVDRLPLPEFISGQYLELSMPGQPDRSRRYSLTCQSLDVGSSYEISVKRIEGGEISPLIHQVSIGDEIECAAPAGAFTVPHADNSSPLVFVAIGVGITPFISALRTAAYCTQAPRRPHITLLYSSRTFADMAYASELVQIGRILGDRFDMTAFLTRAPDAGEFQGVHHVVYRRFTPADIPDRILGAGGRVYYCGPAESAREIKQHLAIRGVGAHRFFYESFHAPTSSRHIPAADTIVSFARSNRTTKWVAAEGLTLLALAERNGISAPSGCRVGQCESCATRLVRGNVAHLVEVNDDYLDGSSCLTCQSIPMGDVVLDL</sequence>
<dbReference type="Gene3D" id="3.30.200.210">
    <property type="match status" value="1"/>
</dbReference>
<dbReference type="Pfam" id="PF00111">
    <property type="entry name" value="Fer2"/>
    <property type="match status" value="1"/>
</dbReference>
<dbReference type="SUPFAM" id="SSF63380">
    <property type="entry name" value="Riboflavin synthase domain-like"/>
    <property type="match status" value="1"/>
</dbReference>
<evidence type="ECO:0000256" key="4">
    <source>
        <dbReference type="ARBA" id="ARBA00023004"/>
    </source>
</evidence>
<proteinExistence type="inferred from homology"/>
<dbReference type="Gene3D" id="3.40.50.740">
    <property type="match status" value="1"/>
</dbReference>
<dbReference type="GO" id="GO:0016491">
    <property type="term" value="F:oxidoreductase activity"/>
    <property type="evidence" value="ECO:0007669"/>
    <property type="project" value="InterPro"/>
</dbReference>
<dbReference type="AlphaFoldDB" id="A0A0U0YJX5"/>
<dbReference type="PANTHER" id="PTHR43742">
    <property type="entry name" value="TRIMETHYLAMINE-N-OXIDE REDUCTASE"/>
    <property type="match status" value="1"/>
</dbReference>
<evidence type="ECO:0000256" key="5">
    <source>
        <dbReference type="ARBA" id="ARBA00023014"/>
    </source>
</evidence>
<dbReference type="SUPFAM" id="SSF50692">
    <property type="entry name" value="ADC-like"/>
    <property type="match status" value="1"/>
</dbReference>
<dbReference type="SUPFAM" id="SSF53706">
    <property type="entry name" value="Formate dehydrogenase/DMSO reductase, domains 1-3"/>
    <property type="match status" value="1"/>
</dbReference>
<dbReference type="InterPro" id="IPR008333">
    <property type="entry name" value="Cbr1-like_FAD-bd_dom"/>
</dbReference>
<evidence type="ECO:0000256" key="1">
    <source>
        <dbReference type="ARBA" id="ARBA00010312"/>
    </source>
</evidence>
<organism evidence="6 7">
    <name type="scientific">Mycobacteroides abscessus</name>
    <dbReference type="NCBI Taxonomy" id="36809"/>
    <lineage>
        <taxon>Bacteria</taxon>
        <taxon>Bacillati</taxon>
        <taxon>Actinomycetota</taxon>
        <taxon>Actinomycetes</taxon>
        <taxon>Mycobacteriales</taxon>
        <taxon>Mycobacteriaceae</taxon>
        <taxon>Mycobacteroides</taxon>
    </lineage>
</organism>
<dbReference type="Gene3D" id="3.10.20.30">
    <property type="match status" value="1"/>
</dbReference>
<dbReference type="SUPFAM" id="SSF52343">
    <property type="entry name" value="Ferredoxin reductase-like, C-terminal NADP-linked domain"/>
    <property type="match status" value="1"/>
</dbReference>
<dbReference type="Proteomes" id="UP000045782">
    <property type="component" value="Unassembled WGS sequence"/>
</dbReference>
<dbReference type="Gene3D" id="2.40.30.10">
    <property type="entry name" value="Translation factors"/>
    <property type="match status" value="1"/>
</dbReference>
<dbReference type="Pfam" id="PF01568">
    <property type="entry name" value="Molydop_binding"/>
    <property type="match status" value="1"/>
</dbReference>
<dbReference type="InterPro" id="IPR036010">
    <property type="entry name" value="2Fe-2S_ferredoxin-like_sf"/>
</dbReference>
<dbReference type="GO" id="GO:0051537">
    <property type="term" value="F:2 iron, 2 sulfur cluster binding"/>
    <property type="evidence" value="ECO:0007669"/>
    <property type="project" value="UniProtKB-KW"/>
</dbReference>
<reference evidence="6 7" key="1">
    <citation type="submission" date="2015-03" db="EMBL/GenBank/DDBJ databases">
        <authorList>
            <person name="Murphy D."/>
        </authorList>
    </citation>
    <scope>NUCLEOTIDE SEQUENCE [LARGE SCALE GENOMIC DNA]</scope>
    <source>
        <strain evidence="6 7">PAP088</strain>
    </source>
</reference>
<dbReference type="Pfam" id="PF00970">
    <property type="entry name" value="FAD_binding_6"/>
    <property type="match status" value="1"/>
</dbReference>
<dbReference type="Gene3D" id="2.40.40.20">
    <property type="match status" value="1"/>
</dbReference>
<dbReference type="PROSITE" id="PS51669">
    <property type="entry name" value="4FE4S_MOW_BIS_MGD"/>
    <property type="match status" value="1"/>
</dbReference>
<dbReference type="PROSITE" id="PS51085">
    <property type="entry name" value="2FE2S_FER_2"/>
    <property type="match status" value="1"/>
</dbReference>
<dbReference type="InterPro" id="IPR017938">
    <property type="entry name" value="Riboflavin_synthase-like_b-brl"/>
</dbReference>
<comment type="similarity">
    <text evidence="1">Belongs to the prokaryotic molybdopterin-containing oxidoreductase family.</text>
</comment>
<dbReference type="PROSITE" id="PS51384">
    <property type="entry name" value="FAD_FR"/>
    <property type="match status" value="1"/>
</dbReference>
<dbReference type="RefSeq" id="WP_016893220.1">
    <property type="nucleotide sequence ID" value="NZ_CSWP01000008.1"/>
</dbReference>
<dbReference type="InterPro" id="IPR009010">
    <property type="entry name" value="Asp_de-COase-like_dom_sf"/>
</dbReference>
<dbReference type="InterPro" id="IPR039261">
    <property type="entry name" value="FNR_nucleotide-bd"/>
</dbReference>
<evidence type="ECO:0000313" key="6">
    <source>
        <dbReference type="EMBL" id="CPV65163.1"/>
    </source>
</evidence>
<name>A0A0U0YJX5_9MYCO</name>
<dbReference type="InterPro" id="IPR001041">
    <property type="entry name" value="2Fe-2S_ferredoxin-type"/>
</dbReference>
<dbReference type="SUPFAM" id="SSF54292">
    <property type="entry name" value="2Fe-2S ferredoxin-like"/>
    <property type="match status" value="1"/>
</dbReference>
<dbReference type="InterPro" id="IPR006656">
    <property type="entry name" value="Mopterin_OxRdtase"/>
</dbReference>
<dbReference type="EMBL" id="CSWP01000008">
    <property type="protein sequence ID" value="CPV65163.1"/>
    <property type="molecule type" value="Genomic_DNA"/>
</dbReference>
<dbReference type="GO" id="GO:0043546">
    <property type="term" value="F:molybdopterin cofactor binding"/>
    <property type="evidence" value="ECO:0007669"/>
    <property type="project" value="InterPro"/>
</dbReference>
<keyword evidence="2" id="KW-0001">2Fe-2S</keyword>
<dbReference type="Gene3D" id="3.40.50.80">
    <property type="entry name" value="Nucleotide-binding domain of ferredoxin-NADP reductase (FNR) module"/>
    <property type="match status" value="1"/>
</dbReference>
<dbReference type="InterPro" id="IPR006963">
    <property type="entry name" value="Mopterin_OxRdtase_4Fe-4S_dom"/>
</dbReference>
<protein>
    <submittedName>
        <fullName evidence="6">Flavodoxin reductase family protein</fullName>
    </submittedName>
</protein>
<dbReference type="InterPro" id="IPR006657">
    <property type="entry name" value="MoPterin_dinucl-bd_dom"/>
</dbReference>
<dbReference type="InterPro" id="IPR050612">
    <property type="entry name" value="Prok_Mopterin_Oxidored"/>
</dbReference>
<evidence type="ECO:0000313" key="7">
    <source>
        <dbReference type="Proteomes" id="UP000045782"/>
    </source>
</evidence>
<dbReference type="CDD" id="cd00207">
    <property type="entry name" value="fer2"/>
    <property type="match status" value="1"/>
</dbReference>
<evidence type="ECO:0000256" key="2">
    <source>
        <dbReference type="ARBA" id="ARBA00022714"/>
    </source>
</evidence>
<dbReference type="InterPro" id="IPR012675">
    <property type="entry name" value="Beta-grasp_dom_sf"/>
</dbReference>
<dbReference type="InterPro" id="IPR001433">
    <property type="entry name" value="OxRdtase_FAD/NAD-bd"/>
</dbReference>
<dbReference type="PRINTS" id="PR00410">
    <property type="entry name" value="PHEHYDRXLASE"/>
</dbReference>
<dbReference type="GO" id="GO:0046872">
    <property type="term" value="F:metal ion binding"/>
    <property type="evidence" value="ECO:0007669"/>
    <property type="project" value="UniProtKB-KW"/>
</dbReference>
<evidence type="ECO:0000256" key="3">
    <source>
        <dbReference type="ARBA" id="ARBA00022723"/>
    </source>
</evidence>
<dbReference type="Gene3D" id="3.40.228.10">
    <property type="entry name" value="Dimethylsulfoxide Reductase, domain 2"/>
    <property type="match status" value="1"/>
</dbReference>
<dbReference type="Pfam" id="PF00175">
    <property type="entry name" value="NAD_binding_1"/>
    <property type="match status" value="1"/>
</dbReference>
<accession>A0A0U0YJX5</accession>
<keyword evidence="5" id="KW-0411">Iron-sulfur</keyword>
<dbReference type="Pfam" id="PF04879">
    <property type="entry name" value="Molybdop_Fe4S4"/>
    <property type="match status" value="1"/>
</dbReference>
<gene>
    <name evidence="6" type="primary">psrA</name>
    <name evidence="6" type="ORF">ERS075579_03779</name>
</gene>